<dbReference type="SUPFAM" id="SSF53850">
    <property type="entry name" value="Periplasmic binding protein-like II"/>
    <property type="match status" value="1"/>
</dbReference>
<evidence type="ECO:0000256" key="2">
    <source>
        <dbReference type="SAM" id="SignalP"/>
    </source>
</evidence>
<dbReference type="Gene3D" id="3.40.190.10">
    <property type="entry name" value="Periplasmic binding protein-like II"/>
    <property type="match status" value="1"/>
</dbReference>
<evidence type="ECO:0000313" key="3">
    <source>
        <dbReference type="EMBL" id="XBP69000.1"/>
    </source>
</evidence>
<organism evidence="3">
    <name type="scientific">Polaromonas hydrogenivorans</name>
    <dbReference type="NCBI Taxonomy" id="335476"/>
    <lineage>
        <taxon>Bacteria</taxon>
        <taxon>Pseudomonadati</taxon>
        <taxon>Pseudomonadota</taxon>
        <taxon>Betaproteobacteria</taxon>
        <taxon>Burkholderiales</taxon>
        <taxon>Comamonadaceae</taxon>
        <taxon>Polaromonas</taxon>
    </lineage>
</organism>
<dbReference type="InterPro" id="IPR042100">
    <property type="entry name" value="Bug_dom1"/>
</dbReference>
<sequence length="332" mass="35082">MFTSPKHLLRRRLIQAATAAVCTFGLAGTVLAQTPAWPAKPIRLVVGFAPGGTTDVMARVMAQSLGEALGQTVLVDNKPGAGGNVAATEVIRAPADGYTFLIAPTSVETANPFLFKQTISPAKDLTPVAGVGRSQMYLVVKPQSPFKDAREFIAYAKANPGKLSYASAGPGTPPHLAAEMFKRVTGIFATHIPYRGAAPALQDVMAGQVDYVMDPGIAFPHVRSGKVRMLAVAGANRSSFFPDVPTLAELGFKGAELDIWFGMWAPNGTPPDITARMVREVAKALSLPATKTRYESLGAEPIGLGNAEFKSLLTSETKMLSALIKDSKISVD</sequence>
<dbReference type="InterPro" id="IPR005064">
    <property type="entry name" value="BUG"/>
</dbReference>
<feature type="signal peptide" evidence="2">
    <location>
        <begin position="1"/>
        <end position="32"/>
    </location>
</feature>
<dbReference type="PANTHER" id="PTHR42928:SF5">
    <property type="entry name" value="BLR1237 PROTEIN"/>
    <property type="match status" value="1"/>
</dbReference>
<reference evidence="3" key="1">
    <citation type="submission" date="2024-05" db="EMBL/GenBank/DDBJ databases">
        <authorList>
            <person name="Bunk B."/>
            <person name="Swiderski J."/>
            <person name="Sproer C."/>
            <person name="Thiel V."/>
        </authorList>
    </citation>
    <scope>NUCLEOTIDE SEQUENCE</scope>
    <source>
        <strain evidence="3">DSM 17735</strain>
    </source>
</reference>
<dbReference type="PANTHER" id="PTHR42928">
    <property type="entry name" value="TRICARBOXYLATE-BINDING PROTEIN"/>
    <property type="match status" value="1"/>
</dbReference>
<evidence type="ECO:0000256" key="1">
    <source>
        <dbReference type="ARBA" id="ARBA00006987"/>
    </source>
</evidence>
<comment type="similarity">
    <text evidence="1">Belongs to the UPF0065 (bug) family.</text>
</comment>
<keyword evidence="2" id="KW-0732">Signal</keyword>
<dbReference type="EMBL" id="CP157675">
    <property type="protein sequence ID" value="XBP69000.1"/>
    <property type="molecule type" value="Genomic_DNA"/>
</dbReference>
<dbReference type="CDD" id="cd07012">
    <property type="entry name" value="PBP2_Bug_TTT"/>
    <property type="match status" value="1"/>
</dbReference>
<accession>A0AAU7LN23</accession>
<dbReference type="Gene3D" id="3.40.190.150">
    <property type="entry name" value="Bordetella uptake gene, domain 1"/>
    <property type="match status" value="1"/>
</dbReference>
<protein>
    <submittedName>
        <fullName evidence="3">Tripartite tricarboxylate transporter substrate binding protein</fullName>
    </submittedName>
</protein>
<gene>
    <name evidence="3" type="ORF">ABLV49_13950</name>
</gene>
<proteinExistence type="inferred from homology"/>
<name>A0AAU7LN23_9BURK</name>
<dbReference type="PIRSF" id="PIRSF017082">
    <property type="entry name" value="YflP"/>
    <property type="match status" value="1"/>
</dbReference>
<feature type="chain" id="PRO_5043593828" evidence="2">
    <location>
        <begin position="33"/>
        <end position="332"/>
    </location>
</feature>
<dbReference type="Pfam" id="PF03401">
    <property type="entry name" value="TctC"/>
    <property type="match status" value="1"/>
</dbReference>
<dbReference type="AlphaFoldDB" id="A0AAU7LN23"/>
<dbReference type="RefSeq" id="WP_349277273.1">
    <property type="nucleotide sequence ID" value="NZ_CBCSCU010000067.1"/>
</dbReference>